<reference evidence="2 3" key="1">
    <citation type="submission" date="2020-07" db="EMBL/GenBank/DDBJ databases">
        <title>Halosimplex litoreum sp. nov. and Halosimplex rubrum sp. nov., isolated from different salt environments.</title>
        <authorList>
            <person name="Cui H."/>
        </authorList>
    </citation>
    <scope>NUCLEOTIDE SEQUENCE [LARGE SCALE GENOMIC DNA]</scope>
    <source>
        <strain evidence="2 3">R2</strain>
    </source>
</reference>
<proteinExistence type="predicted"/>
<dbReference type="Gene3D" id="2.120.10.10">
    <property type="match status" value="1"/>
</dbReference>
<dbReference type="SUPFAM" id="SSF50939">
    <property type="entry name" value="Sialidases"/>
    <property type="match status" value="1"/>
</dbReference>
<dbReference type="RefSeq" id="WP_179917958.1">
    <property type="nucleotide sequence ID" value="NZ_CP058909.1"/>
</dbReference>
<evidence type="ECO:0000256" key="1">
    <source>
        <dbReference type="SAM" id="MobiDB-lite"/>
    </source>
</evidence>
<sequence length="407" mass="43945">MSRSREGDALYTPPADAPGAGAMYPRVERLLHDDADGETLLATFEHYASADPDCADPFAEEFDGTVPEDQPYFPIYRSTDGGETWDAFSAIRDTENDWGLRYQPVLFELPEAVGPWGAGTVLAAGNSLPDDRSRTSIDVYASEDGGRSWSYVSTVAEGGRAVPQADETPVWEPELALDADRELVCYFADERHREDGYDQLVGHRRSVDGGRTWEDEVFDAVVPNGEDRPGMPVVTRLPDGRYVLTFEVVGPTHEGGLFVKTSPDGRDWGDPEDLGSPVETAEGHRLTNGPYVTWTPGGVGDEAGAATSADGAVVASAKTLRTDGDEQAPGSGRTLLATTDFEDFADWEPVAAPLSFADEFDTGQRTVGWTTPLLPSADGEELLQMTSTHVADGRCEIRYASAPLDLS</sequence>
<dbReference type="Proteomes" id="UP000509346">
    <property type="component" value="Chromosome"/>
</dbReference>
<dbReference type="AlphaFoldDB" id="A0A7D5TV33"/>
<feature type="region of interest" description="Disordered" evidence="1">
    <location>
        <begin position="1"/>
        <end position="22"/>
    </location>
</feature>
<dbReference type="Pfam" id="PF02012">
    <property type="entry name" value="BNR"/>
    <property type="match status" value="1"/>
</dbReference>
<dbReference type="KEGG" id="hpel:HZS54_15220"/>
<protein>
    <submittedName>
        <fullName evidence="2">Exo-alpha-sialidase</fullName>
    </submittedName>
</protein>
<organism evidence="2 3">
    <name type="scientific">Halosimplex pelagicum</name>
    <dbReference type="NCBI Taxonomy" id="869886"/>
    <lineage>
        <taxon>Archaea</taxon>
        <taxon>Methanobacteriati</taxon>
        <taxon>Methanobacteriota</taxon>
        <taxon>Stenosarchaea group</taxon>
        <taxon>Halobacteria</taxon>
        <taxon>Halobacteriales</taxon>
        <taxon>Haloarculaceae</taxon>
        <taxon>Halosimplex</taxon>
    </lineage>
</organism>
<keyword evidence="3" id="KW-1185">Reference proteome</keyword>
<dbReference type="CDD" id="cd15482">
    <property type="entry name" value="Sialidase_non-viral"/>
    <property type="match status" value="1"/>
</dbReference>
<gene>
    <name evidence="2" type="ORF">HZS54_15220</name>
</gene>
<dbReference type="PANTHER" id="PTHR38792">
    <property type="entry name" value="BNR/ASP-BOX REPEAT DOMAIN PROTEIN (AFU_ORTHOLOGUE AFUA_7G06430)-RELATED"/>
    <property type="match status" value="1"/>
</dbReference>
<dbReference type="PANTHER" id="PTHR38792:SF3">
    <property type="entry name" value="BNR_ASP-BOX REPEAT DOMAIN PROTEIN (AFU_ORTHOLOGUE AFUA_7G06430)-RELATED"/>
    <property type="match status" value="1"/>
</dbReference>
<dbReference type="GeneID" id="56083967"/>
<dbReference type="InterPro" id="IPR036278">
    <property type="entry name" value="Sialidase_sf"/>
</dbReference>
<dbReference type="InterPro" id="IPR002860">
    <property type="entry name" value="BNR_rpt"/>
</dbReference>
<accession>A0A7D5TV33</accession>
<name>A0A7D5TV33_9EURY</name>
<evidence type="ECO:0000313" key="3">
    <source>
        <dbReference type="Proteomes" id="UP000509346"/>
    </source>
</evidence>
<dbReference type="EMBL" id="CP058909">
    <property type="protein sequence ID" value="QLH82894.1"/>
    <property type="molecule type" value="Genomic_DNA"/>
</dbReference>
<dbReference type="OrthoDB" id="197823at2157"/>
<evidence type="ECO:0000313" key="2">
    <source>
        <dbReference type="EMBL" id="QLH82894.1"/>
    </source>
</evidence>